<evidence type="ECO:0000313" key="2">
    <source>
        <dbReference type="EMBL" id="TKW23640.1"/>
    </source>
</evidence>
<feature type="compositionally biased region" description="Low complexity" evidence="1">
    <location>
        <begin position="1"/>
        <end position="22"/>
    </location>
</feature>
<name>A0A4U6V3E3_SETVI</name>
<feature type="region of interest" description="Disordered" evidence="1">
    <location>
        <begin position="1"/>
        <end position="111"/>
    </location>
</feature>
<accession>A0A4U6V3E3</accession>
<dbReference type="AlphaFoldDB" id="A0A4U6V3E3"/>
<gene>
    <name evidence="2" type="ORF">SEVIR_4G304800v2</name>
</gene>
<keyword evidence="3" id="KW-1185">Reference proteome</keyword>
<protein>
    <submittedName>
        <fullName evidence="2">Uncharacterized protein</fullName>
    </submittedName>
</protein>
<dbReference type="EMBL" id="CM016555">
    <property type="protein sequence ID" value="TKW23640.1"/>
    <property type="molecule type" value="Genomic_DNA"/>
</dbReference>
<reference evidence="2" key="1">
    <citation type="submission" date="2019-03" db="EMBL/GenBank/DDBJ databases">
        <title>WGS assembly of Setaria viridis.</title>
        <authorList>
            <person name="Huang P."/>
            <person name="Jenkins J."/>
            <person name="Grimwood J."/>
            <person name="Barry K."/>
            <person name="Healey A."/>
            <person name="Mamidi S."/>
            <person name="Sreedasyam A."/>
            <person name="Shu S."/>
            <person name="Feldman M."/>
            <person name="Wu J."/>
            <person name="Yu Y."/>
            <person name="Chen C."/>
            <person name="Johnson J."/>
            <person name="Rokhsar D."/>
            <person name="Baxter I."/>
            <person name="Schmutz J."/>
            <person name="Brutnell T."/>
            <person name="Kellogg E."/>
        </authorList>
    </citation>
    <scope>NUCLEOTIDE SEQUENCE [LARGE SCALE GENOMIC DNA]</scope>
</reference>
<feature type="compositionally biased region" description="Low complexity" evidence="1">
    <location>
        <begin position="83"/>
        <end position="94"/>
    </location>
</feature>
<proteinExistence type="predicted"/>
<dbReference type="Proteomes" id="UP000298652">
    <property type="component" value="Chromosome 4"/>
</dbReference>
<dbReference type="Gramene" id="TKW23640">
    <property type="protein sequence ID" value="TKW23640"/>
    <property type="gene ID" value="SEVIR_4G304800v2"/>
</dbReference>
<organism evidence="2 3">
    <name type="scientific">Setaria viridis</name>
    <name type="common">Green bristlegrass</name>
    <name type="synonym">Setaria italica subsp. viridis</name>
    <dbReference type="NCBI Taxonomy" id="4556"/>
    <lineage>
        <taxon>Eukaryota</taxon>
        <taxon>Viridiplantae</taxon>
        <taxon>Streptophyta</taxon>
        <taxon>Embryophyta</taxon>
        <taxon>Tracheophyta</taxon>
        <taxon>Spermatophyta</taxon>
        <taxon>Magnoliopsida</taxon>
        <taxon>Liliopsida</taxon>
        <taxon>Poales</taxon>
        <taxon>Poaceae</taxon>
        <taxon>PACMAD clade</taxon>
        <taxon>Panicoideae</taxon>
        <taxon>Panicodae</taxon>
        <taxon>Paniceae</taxon>
        <taxon>Cenchrinae</taxon>
        <taxon>Setaria</taxon>
    </lineage>
</organism>
<feature type="compositionally biased region" description="Low complexity" evidence="1">
    <location>
        <begin position="35"/>
        <end position="54"/>
    </location>
</feature>
<sequence length="111" mass="11834">MGVPAVPTHAQAHAAASASPTQRRSARVCRPPATSLRRSALPRAASRLRLPHAAAQRRRRASVPTRWPPATSFRPGHVDPGCSEFPFSISPSSSVRGRCDEFQAPATSSLS</sequence>
<evidence type="ECO:0000313" key="3">
    <source>
        <dbReference type="Proteomes" id="UP000298652"/>
    </source>
</evidence>
<evidence type="ECO:0000256" key="1">
    <source>
        <dbReference type="SAM" id="MobiDB-lite"/>
    </source>
</evidence>